<feature type="region of interest" description="Disordered" evidence="8">
    <location>
        <begin position="608"/>
        <end position="671"/>
    </location>
</feature>
<organism evidence="10 11">
    <name type="scientific">Nakaseomyces bracarensis</name>
    <dbReference type="NCBI Taxonomy" id="273131"/>
    <lineage>
        <taxon>Eukaryota</taxon>
        <taxon>Fungi</taxon>
        <taxon>Dikarya</taxon>
        <taxon>Ascomycota</taxon>
        <taxon>Saccharomycotina</taxon>
        <taxon>Saccharomycetes</taxon>
        <taxon>Saccharomycetales</taxon>
        <taxon>Saccharomycetaceae</taxon>
        <taxon>Nakaseomyces</taxon>
    </lineage>
</organism>
<reference evidence="10 11" key="1">
    <citation type="submission" date="2024-05" db="EMBL/GenBank/DDBJ databases">
        <title>Long read based assembly of the Candida bracarensis genome reveals expanded adhesin content.</title>
        <authorList>
            <person name="Marcet-Houben M."/>
            <person name="Ksiezopolska E."/>
            <person name="Gabaldon T."/>
        </authorList>
    </citation>
    <scope>NUCLEOTIDE SEQUENCE [LARGE SCALE GENOMIC DNA]</scope>
    <source>
        <strain evidence="10 11">CBM6</strain>
    </source>
</reference>
<evidence type="ECO:0000313" key="10">
    <source>
        <dbReference type="EMBL" id="KAL3232702.1"/>
    </source>
</evidence>
<feature type="compositionally biased region" description="Polar residues" evidence="8">
    <location>
        <begin position="932"/>
        <end position="942"/>
    </location>
</feature>
<feature type="region of interest" description="Disordered" evidence="8">
    <location>
        <begin position="896"/>
        <end position="942"/>
    </location>
</feature>
<evidence type="ECO:0000256" key="2">
    <source>
        <dbReference type="ARBA" id="ARBA00022527"/>
    </source>
</evidence>
<feature type="region of interest" description="Disordered" evidence="8">
    <location>
        <begin position="132"/>
        <end position="151"/>
    </location>
</feature>
<accession>A0ABR4NVF3</accession>
<sequence>MSVLIPNQQMRASSVAKKAAWNAMNKTSMTGSNGNVKYVRKPEPPVHENTNANHLDRVIQSVNDATKRLSQADSTLSNNTKSSKRKSRDTVGPWKLGKTLGKGSSGRVRLAKNVETGQLAAIKIVPKKNYLRKNNKNDKNNANANDIKNTHTKGSSLNPYGIEREIVIMKLISHPNVMGLLEVWENKSELYLVLEYVDGGELFDYLVARGKLSEPEAVHYFKQIIQGVAYCHSFNISHRDLKPENLLLDKKNKIIKIADFGMAALELPNKLLETSCGSPHYASPEIVMGKPYHGGPSDVWSCGIILFALLTGHLPFNDDNIKKLLLKVQTGRYQLPHYLTSDAKDLISKILVLNPEKRLTINGILSHPLIMKYNNPPKHIRKLNLLGRGKSNSDLHLLENATPPIINLTTENDIDESILKSLQILWHGTSKEYLITRLLQKQDTEEKLFYSLLYQYKMKHSKPISHDKLQEKIDDIVLENVNDSTTSFSQQEQSSDDQANTGSRDDTAFTLEEPEFTINNSKATIEPPAPKLEQKSQFSLHSLKSKDGIPSSDLPPLPPTIPAFTASSSKMFTRSRSNVSIRSRKSGINSSDSKRSLVYSYSNLSAMSRSSSKKLTQEQQTGTLPMSPSVKTLHSIVSSKSIHKSISKKSLKHAQRRTLHNSESKRSLYSQTSISKRSLNLNDYLMNDAYDNNNAPPLPKLDSDDEFGLLCDQILNNNALDNILEVEEEEEAANQKDLEKEQSNETLKQNISITRESYITPKKEQQTFSNLTSTDQNRYSMFKKEEDASGMSIIQSQNVIIQPTFNFVNDENDNKVEFKENKGNSRDKIGSPLKDITNRIDRSVVVDKTNKKVNKDAIRTLSSPIETRNNEPSLDPRRNVSQPLQRNAFEALLKKSNSKSHLSNLVNTPREKKSKEQMRENSVSRKIPISNMHKTVTNSSSVLDETQTSALAQSSTIYQEPLLSMPSTLLNSSMTFKNLVDLLTDDDSDSMLQSKSKRNADPIRKQSTKITLSAGADLLKGLQTNGMRSNVTSMMSDGFEMTSDLSEVMEMPTNTQTAQVAYYNNYKEQSLDKNIFEIPVNHAIDLVNGNNKAQSEVNIFEDAPSDSTSLQTSSSEADSQTRIQRKAVSIETLNASNIVTPTTDVRVSMYGNANNNTNLPRESTAELISRFKLTPEKNNGQVQKRFSTATQNGHGRESIALSQSIISMFKDIDEDGKPVTKDFFDRIDESEIPDDQKHRVTMLFDEENNAQTQTVDGLGISGPKTEEIFNDSPIKVRVQKASTVFEVNPLKEAEEEDEIDDSTDEEDLQEEIVDNKDRLSVVKNEMPKAKKKEPEAKLTPPVKITSEKNVNTKTVKQETTQPKSNWFSKIFSGLMSGSHGGSKLSRSHVTKLSFEDTHLLTIKEFGSNGIDYQLKTLDKKGLRERVEYDCRFIKGNFKFRIKIIHVDADRGTMITVKKKGSGNSPSSIALFNKFNDDINNLIRNAEAKA</sequence>
<proteinExistence type="inferred from homology"/>
<feature type="compositionally biased region" description="Basic and acidic residues" evidence="8">
    <location>
        <begin position="733"/>
        <end position="743"/>
    </location>
</feature>
<feature type="region of interest" description="Disordered" evidence="8">
    <location>
        <begin position="485"/>
        <end position="505"/>
    </location>
</feature>
<keyword evidence="5 10" id="KW-0418">Kinase</keyword>
<evidence type="ECO:0000256" key="1">
    <source>
        <dbReference type="ARBA" id="ARBA00010791"/>
    </source>
</evidence>
<keyword evidence="11" id="KW-1185">Reference proteome</keyword>
<comment type="similarity">
    <text evidence="1">Belongs to the protein kinase superfamily. CAMK Ser/Thr protein kinase family. NIM1 subfamily.</text>
</comment>
<dbReference type="PANTHER" id="PTHR24346">
    <property type="entry name" value="MAP/MICROTUBULE AFFINITY-REGULATING KINASE"/>
    <property type="match status" value="1"/>
</dbReference>
<dbReference type="PANTHER" id="PTHR24346:SF82">
    <property type="entry name" value="KP78A-RELATED"/>
    <property type="match status" value="1"/>
</dbReference>
<gene>
    <name evidence="10" type="ORF">RNJ44_04618</name>
</gene>
<dbReference type="Pfam" id="PF00069">
    <property type="entry name" value="Pkinase"/>
    <property type="match status" value="1"/>
</dbReference>
<feature type="region of interest" description="Disordered" evidence="8">
    <location>
        <begin position="69"/>
        <end position="104"/>
    </location>
</feature>
<comment type="caution">
    <text evidence="10">The sequence shown here is derived from an EMBL/GenBank/DDBJ whole genome shotgun (WGS) entry which is preliminary data.</text>
</comment>
<evidence type="ECO:0000256" key="3">
    <source>
        <dbReference type="ARBA" id="ARBA00022679"/>
    </source>
</evidence>
<evidence type="ECO:0000256" key="6">
    <source>
        <dbReference type="ARBA" id="ARBA00022840"/>
    </source>
</evidence>
<feature type="region of interest" description="Disordered" evidence="8">
    <location>
        <begin position="728"/>
        <end position="749"/>
    </location>
</feature>
<feature type="compositionally biased region" description="Low complexity" evidence="8">
    <location>
        <begin position="485"/>
        <end position="498"/>
    </location>
</feature>
<keyword evidence="4 7" id="KW-0547">Nucleotide-binding</keyword>
<dbReference type="PROSITE" id="PS50011">
    <property type="entry name" value="PROTEIN_KINASE_DOM"/>
    <property type="match status" value="1"/>
</dbReference>
<name>A0ABR4NVF3_9SACH</name>
<dbReference type="Gene3D" id="1.10.510.10">
    <property type="entry name" value="Transferase(Phosphotransferase) domain 1"/>
    <property type="match status" value="1"/>
</dbReference>
<feature type="compositionally biased region" description="Basic residues" evidence="8">
    <location>
        <begin position="641"/>
        <end position="659"/>
    </location>
</feature>
<dbReference type="InterPro" id="IPR000719">
    <property type="entry name" value="Prot_kinase_dom"/>
</dbReference>
<dbReference type="PROSITE" id="PS00108">
    <property type="entry name" value="PROTEIN_KINASE_ST"/>
    <property type="match status" value="1"/>
</dbReference>
<dbReference type="InterPro" id="IPR017441">
    <property type="entry name" value="Protein_kinase_ATP_BS"/>
</dbReference>
<dbReference type="SUPFAM" id="SSF56112">
    <property type="entry name" value="Protein kinase-like (PK-like)"/>
    <property type="match status" value="1"/>
</dbReference>
<dbReference type="SMART" id="SM00220">
    <property type="entry name" value="S_TKc"/>
    <property type="match status" value="1"/>
</dbReference>
<keyword evidence="2" id="KW-0723">Serine/threonine-protein kinase</keyword>
<dbReference type="Proteomes" id="UP001623330">
    <property type="component" value="Unassembled WGS sequence"/>
</dbReference>
<keyword evidence="6 7" id="KW-0067">ATP-binding</keyword>
<evidence type="ECO:0000256" key="8">
    <source>
        <dbReference type="SAM" id="MobiDB-lite"/>
    </source>
</evidence>
<keyword evidence="3" id="KW-0808">Transferase</keyword>
<evidence type="ECO:0000256" key="4">
    <source>
        <dbReference type="ARBA" id="ARBA00022741"/>
    </source>
</evidence>
<feature type="domain" description="Protein kinase" evidence="9">
    <location>
        <begin position="94"/>
        <end position="370"/>
    </location>
</feature>
<dbReference type="EMBL" id="JBEVYD010000005">
    <property type="protein sequence ID" value="KAL3232702.1"/>
    <property type="molecule type" value="Genomic_DNA"/>
</dbReference>
<dbReference type="GO" id="GO:0016301">
    <property type="term" value="F:kinase activity"/>
    <property type="evidence" value="ECO:0007669"/>
    <property type="project" value="UniProtKB-KW"/>
</dbReference>
<feature type="compositionally biased region" description="Low complexity" evidence="8">
    <location>
        <begin position="95"/>
        <end position="104"/>
    </location>
</feature>
<dbReference type="InterPro" id="IPR008271">
    <property type="entry name" value="Ser/Thr_kinase_AS"/>
</dbReference>
<feature type="region of interest" description="Disordered" evidence="8">
    <location>
        <begin position="520"/>
        <end position="592"/>
    </location>
</feature>
<dbReference type="PROSITE" id="PS00107">
    <property type="entry name" value="PROTEIN_KINASE_ATP"/>
    <property type="match status" value="1"/>
</dbReference>
<feature type="compositionally biased region" description="Polar residues" evidence="8">
    <location>
        <begin position="608"/>
        <end position="632"/>
    </location>
</feature>
<feature type="compositionally biased region" description="Basic and acidic residues" evidence="8">
    <location>
        <begin position="909"/>
        <end position="923"/>
    </location>
</feature>
<feature type="binding site" evidence="7">
    <location>
        <position position="128"/>
    </location>
    <ligand>
        <name>ATP</name>
        <dbReference type="ChEBI" id="CHEBI:30616"/>
    </ligand>
</feature>
<dbReference type="InterPro" id="IPR011009">
    <property type="entry name" value="Kinase-like_dom_sf"/>
</dbReference>
<feature type="compositionally biased region" description="Polar residues" evidence="8">
    <location>
        <begin position="565"/>
        <end position="591"/>
    </location>
</feature>
<protein>
    <submittedName>
        <fullName evidence="10">Serine/threonine-protein kinase HSL1</fullName>
    </submittedName>
</protein>
<dbReference type="CDD" id="cd14081">
    <property type="entry name" value="STKc_BRSK1_2"/>
    <property type="match status" value="1"/>
</dbReference>
<evidence type="ECO:0000256" key="5">
    <source>
        <dbReference type="ARBA" id="ARBA00022777"/>
    </source>
</evidence>
<evidence type="ECO:0000259" key="9">
    <source>
        <dbReference type="PROSITE" id="PS50011"/>
    </source>
</evidence>
<feature type="region of interest" description="Disordered" evidence="8">
    <location>
        <begin position="862"/>
        <end position="881"/>
    </location>
</feature>
<evidence type="ECO:0000313" key="11">
    <source>
        <dbReference type="Proteomes" id="UP001623330"/>
    </source>
</evidence>
<feature type="compositionally biased region" description="Polar residues" evidence="8">
    <location>
        <begin position="862"/>
        <end position="872"/>
    </location>
</feature>
<evidence type="ECO:0000256" key="7">
    <source>
        <dbReference type="PROSITE-ProRule" id="PRU10141"/>
    </source>
</evidence>